<accession>A0A9N7Z9D1</accession>
<feature type="region of interest" description="Disordered" evidence="1">
    <location>
        <begin position="71"/>
        <end position="99"/>
    </location>
</feature>
<dbReference type="AlphaFoldDB" id="A0A9N7Z9D1"/>
<sequence>MKRRSGEEEEERRKLVVQLPRLLINSKADIPRSPACSLPHSLTFPCSLLLHCMSPSRSALPFDWEVNGKELEKPTEDSSTKKKPLNKPAHNTDVFTPESLDHAPKPRILVFVLNSL</sequence>
<proteinExistence type="predicted"/>
<organism evidence="2 3">
    <name type="scientific">Pleuronectes platessa</name>
    <name type="common">European plaice</name>
    <dbReference type="NCBI Taxonomy" id="8262"/>
    <lineage>
        <taxon>Eukaryota</taxon>
        <taxon>Metazoa</taxon>
        <taxon>Chordata</taxon>
        <taxon>Craniata</taxon>
        <taxon>Vertebrata</taxon>
        <taxon>Euteleostomi</taxon>
        <taxon>Actinopterygii</taxon>
        <taxon>Neopterygii</taxon>
        <taxon>Teleostei</taxon>
        <taxon>Neoteleostei</taxon>
        <taxon>Acanthomorphata</taxon>
        <taxon>Carangaria</taxon>
        <taxon>Pleuronectiformes</taxon>
        <taxon>Pleuronectoidei</taxon>
        <taxon>Pleuronectidae</taxon>
        <taxon>Pleuronectes</taxon>
    </lineage>
</organism>
<reference evidence="2" key="1">
    <citation type="submission" date="2020-03" db="EMBL/GenBank/DDBJ databases">
        <authorList>
            <person name="Weist P."/>
        </authorList>
    </citation>
    <scope>NUCLEOTIDE SEQUENCE</scope>
</reference>
<name>A0A9N7Z9D1_PLEPL</name>
<evidence type="ECO:0000313" key="3">
    <source>
        <dbReference type="Proteomes" id="UP001153269"/>
    </source>
</evidence>
<protein>
    <submittedName>
        <fullName evidence="2">Uncharacterized protein</fullName>
    </submittedName>
</protein>
<evidence type="ECO:0000313" key="2">
    <source>
        <dbReference type="EMBL" id="CAB1455536.1"/>
    </source>
</evidence>
<dbReference type="Proteomes" id="UP001153269">
    <property type="component" value="Unassembled WGS sequence"/>
</dbReference>
<dbReference type="EMBL" id="CADEAL010004259">
    <property type="protein sequence ID" value="CAB1455536.1"/>
    <property type="molecule type" value="Genomic_DNA"/>
</dbReference>
<evidence type="ECO:0000256" key="1">
    <source>
        <dbReference type="SAM" id="MobiDB-lite"/>
    </source>
</evidence>
<gene>
    <name evidence="2" type="ORF">PLEPLA_LOCUS43317</name>
</gene>
<feature type="compositionally biased region" description="Basic and acidic residues" evidence="1">
    <location>
        <begin position="71"/>
        <end position="80"/>
    </location>
</feature>
<keyword evidence="3" id="KW-1185">Reference proteome</keyword>
<comment type="caution">
    <text evidence="2">The sequence shown here is derived from an EMBL/GenBank/DDBJ whole genome shotgun (WGS) entry which is preliminary data.</text>
</comment>